<sequence length="67" mass="7485">MSLQINFYTDDKAAKLAAMDPNSDTPDEDNYIFSHLYAQYTNDGQGASIQIYDLTVDHNVVQTVPSL</sequence>
<dbReference type="EMBL" id="JAMQCR010000001">
    <property type="protein sequence ID" value="MCM2532299.1"/>
    <property type="molecule type" value="Genomic_DNA"/>
</dbReference>
<evidence type="ECO:0000313" key="2">
    <source>
        <dbReference type="Proteomes" id="UP001523262"/>
    </source>
</evidence>
<name>A0ABT0W9W5_9BACI</name>
<reference evidence="1 2" key="1">
    <citation type="submission" date="2022-06" db="EMBL/GenBank/DDBJ databases">
        <authorList>
            <person name="Jeon C.O."/>
        </authorList>
    </citation>
    <scope>NUCLEOTIDE SEQUENCE [LARGE SCALE GENOMIC DNA]</scope>
    <source>
        <strain evidence="1 2">KCTC 13943</strain>
    </source>
</reference>
<dbReference type="Proteomes" id="UP001523262">
    <property type="component" value="Unassembled WGS sequence"/>
</dbReference>
<keyword evidence="2" id="KW-1185">Reference proteome</keyword>
<proteinExistence type="predicted"/>
<accession>A0ABT0W9W5</accession>
<protein>
    <submittedName>
        <fullName evidence="1">Uncharacterized protein</fullName>
    </submittedName>
</protein>
<comment type="caution">
    <text evidence="1">The sequence shown here is derived from an EMBL/GenBank/DDBJ whole genome shotgun (WGS) entry which is preliminary data.</text>
</comment>
<organism evidence="1 2">
    <name type="scientific">Neobacillus pocheonensis</name>
    <dbReference type="NCBI Taxonomy" id="363869"/>
    <lineage>
        <taxon>Bacteria</taxon>
        <taxon>Bacillati</taxon>
        <taxon>Bacillota</taxon>
        <taxon>Bacilli</taxon>
        <taxon>Bacillales</taxon>
        <taxon>Bacillaceae</taxon>
        <taxon>Neobacillus</taxon>
    </lineage>
</organism>
<gene>
    <name evidence="1" type="ORF">NDK43_07720</name>
</gene>
<evidence type="ECO:0000313" key="1">
    <source>
        <dbReference type="EMBL" id="MCM2532299.1"/>
    </source>
</evidence>